<dbReference type="PANTHER" id="PTHR11741">
    <property type="entry name" value="ELONGATION FACTOR TS"/>
    <property type="match status" value="1"/>
</dbReference>
<evidence type="ECO:0000256" key="1">
    <source>
        <dbReference type="ARBA" id="ARBA00005532"/>
    </source>
</evidence>
<dbReference type="Gene3D" id="1.10.286.20">
    <property type="match status" value="1"/>
</dbReference>
<dbReference type="InterPro" id="IPR001816">
    <property type="entry name" value="Transl_elong_EFTs/EF1B"/>
</dbReference>
<dbReference type="Pfam" id="PF00889">
    <property type="entry name" value="EF_TS"/>
    <property type="match status" value="1"/>
</dbReference>
<organism evidence="5">
    <name type="scientific">marine metagenome</name>
    <dbReference type="NCBI Taxonomy" id="408172"/>
    <lineage>
        <taxon>unclassified sequences</taxon>
        <taxon>metagenomes</taxon>
        <taxon>ecological metagenomes</taxon>
    </lineage>
</organism>
<proteinExistence type="inferred from homology"/>
<dbReference type="InterPro" id="IPR009060">
    <property type="entry name" value="UBA-like_sf"/>
</dbReference>
<sequence length="203" mass="22413">MSETNTIKAKDVKQLRDMTGAGMMDCKKALRETSGDLEKAVDFLRARGTAKVAKRAEKAANEGAIGSYVHFDGKTAVIIEVNCETDFVANTDDFKNLAKDLAMHVASTAPLSVSAEGIDEAVIERERAVYLEQVKEEGKPEHIAERIIEGKLQKFFKESALLAQPFVKDPDKTIEQLITEVSSKTGEKIEVARFVRFKVGEFS</sequence>
<dbReference type="GO" id="GO:0005737">
    <property type="term" value="C:cytoplasm"/>
    <property type="evidence" value="ECO:0007669"/>
    <property type="project" value="UniProtKB-ARBA"/>
</dbReference>
<dbReference type="EMBL" id="UINC01043841">
    <property type="protein sequence ID" value="SVB48451.1"/>
    <property type="molecule type" value="Genomic_DNA"/>
</dbReference>
<dbReference type="InterPro" id="IPR036402">
    <property type="entry name" value="EF-Ts_dimer_sf"/>
</dbReference>
<keyword evidence="3" id="KW-0648">Protein biosynthesis</keyword>
<evidence type="ECO:0000259" key="4">
    <source>
        <dbReference type="Pfam" id="PF00889"/>
    </source>
</evidence>
<evidence type="ECO:0000313" key="5">
    <source>
        <dbReference type="EMBL" id="SVB48451.1"/>
    </source>
</evidence>
<dbReference type="Gene3D" id="3.30.479.20">
    <property type="entry name" value="Elongation factor Ts, dimerisation domain"/>
    <property type="match status" value="1"/>
</dbReference>
<keyword evidence="2" id="KW-0251">Elongation factor</keyword>
<reference evidence="5" key="1">
    <citation type="submission" date="2018-05" db="EMBL/GenBank/DDBJ databases">
        <authorList>
            <person name="Lanie J.A."/>
            <person name="Ng W.-L."/>
            <person name="Kazmierczak K.M."/>
            <person name="Andrzejewski T.M."/>
            <person name="Davidsen T.M."/>
            <person name="Wayne K.J."/>
            <person name="Tettelin H."/>
            <person name="Glass J.I."/>
            <person name="Rusch D."/>
            <person name="Podicherti R."/>
            <person name="Tsui H.-C.T."/>
            <person name="Winkler M.E."/>
        </authorList>
    </citation>
    <scope>NUCLEOTIDE SEQUENCE</scope>
</reference>
<evidence type="ECO:0000256" key="3">
    <source>
        <dbReference type="ARBA" id="ARBA00022917"/>
    </source>
</evidence>
<dbReference type="HAMAP" id="MF_00050">
    <property type="entry name" value="EF_Ts"/>
    <property type="match status" value="1"/>
</dbReference>
<protein>
    <recommendedName>
        <fullName evidence="4">Translation elongation factor EFTs/EF1B dimerisation domain-containing protein</fullName>
    </recommendedName>
</protein>
<dbReference type="CDD" id="cd14275">
    <property type="entry name" value="UBA_EF-Ts"/>
    <property type="match status" value="1"/>
</dbReference>
<dbReference type="FunFam" id="1.10.286.20:FF:000001">
    <property type="entry name" value="Elongation factor Ts"/>
    <property type="match status" value="1"/>
</dbReference>
<dbReference type="PANTHER" id="PTHR11741:SF0">
    <property type="entry name" value="ELONGATION FACTOR TS, MITOCHONDRIAL"/>
    <property type="match status" value="1"/>
</dbReference>
<evidence type="ECO:0000256" key="2">
    <source>
        <dbReference type="ARBA" id="ARBA00022768"/>
    </source>
</evidence>
<dbReference type="GO" id="GO:0003746">
    <property type="term" value="F:translation elongation factor activity"/>
    <property type="evidence" value="ECO:0007669"/>
    <property type="project" value="UniProtKB-KW"/>
</dbReference>
<gene>
    <name evidence="5" type="ORF">METZ01_LOCUS201305</name>
</gene>
<feature type="domain" description="Translation elongation factor EFTs/EF1B dimerisation" evidence="4">
    <location>
        <begin position="54"/>
        <end position="201"/>
    </location>
</feature>
<dbReference type="PROSITE" id="PS01126">
    <property type="entry name" value="EF_TS_1"/>
    <property type="match status" value="1"/>
</dbReference>
<dbReference type="NCBIfam" id="TIGR00116">
    <property type="entry name" value="tsf"/>
    <property type="match status" value="1"/>
</dbReference>
<name>A0A382EEN9_9ZZZZ</name>
<dbReference type="PROSITE" id="PS01127">
    <property type="entry name" value="EF_TS_2"/>
    <property type="match status" value="1"/>
</dbReference>
<comment type="similarity">
    <text evidence="1">Belongs to the EF-Ts family.</text>
</comment>
<dbReference type="Gene3D" id="1.10.8.10">
    <property type="entry name" value="DNA helicase RuvA subunit, C-terminal domain"/>
    <property type="match status" value="1"/>
</dbReference>
<dbReference type="AlphaFoldDB" id="A0A382EEN9"/>
<dbReference type="InterPro" id="IPR014039">
    <property type="entry name" value="Transl_elong_EFTs/EF1B_dimer"/>
</dbReference>
<dbReference type="SUPFAM" id="SSF54713">
    <property type="entry name" value="Elongation factor Ts (EF-Ts), dimerisation domain"/>
    <property type="match status" value="1"/>
</dbReference>
<accession>A0A382EEN9</accession>
<dbReference type="SUPFAM" id="SSF46934">
    <property type="entry name" value="UBA-like"/>
    <property type="match status" value="1"/>
</dbReference>
<dbReference type="InterPro" id="IPR018101">
    <property type="entry name" value="Transl_elong_Ts_CS"/>
</dbReference>
<dbReference type="FunFam" id="1.10.8.10:FF:000001">
    <property type="entry name" value="Elongation factor Ts"/>
    <property type="match status" value="1"/>
</dbReference>